<feature type="region of interest" description="Disordered" evidence="1">
    <location>
        <begin position="88"/>
        <end position="109"/>
    </location>
</feature>
<dbReference type="AlphaFoldDB" id="A0A915K6K6"/>
<evidence type="ECO:0000313" key="3">
    <source>
        <dbReference type="WBParaSite" id="nRc.2.0.1.t33958-RA"/>
    </source>
</evidence>
<evidence type="ECO:0000313" key="2">
    <source>
        <dbReference type="Proteomes" id="UP000887565"/>
    </source>
</evidence>
<feature type="compositionally biased region" description="Low complexity" evidence="1">
    <location>
        <begin position="90"/>
        <end position="109"/>
    </location>
</feature>
<protein>
    <submittedName>
        <fullName evidence="3">Uncharacterized protein</fullName>
    </submittedName>
</protein>
<sequence length="185" mass="20755">MNDELIDICHALNDDLRKLAQASVTLGKVLYSNVSEMSSVTSSMMNHLERFITSNPAGKSTFDSAISDCHTPSSTLPRSDIRVKQLFPENKNNAPPTANIPNTENKPETNSTKLLLSMKTKLNDQMFVRNNVHRRKPAAKNIIRKLVSLKPNALQTNLLKKPDTKSYMNAMVRCKYCPQMLALTH</sequence>
<evidence type="ECO:0000256" key="1">
    <source>
        <dbReference type="SAM" id="MobiDB-lite"/>
    </source>
</evidence>
<name>A0A915K6K6_ROMCU</name>
<reference evidence="3" key="1">
    <citation type="submission" date="2022-11" db="UniProtKB">
        <authorList>
            <consortium name="WormBaseParasite"/>
        </authorList>
    </citation>
    <scope>IDENTIFICATION</scope>
</reference>
<accession>A0A915K6K6</accession>
<keyword evidence="2" id="KW-1185">Reference proteome</keyword>
<dbReference type="WBParaSite" id="nRc.2.0.1.t33958-RA">
    <property type="protein sequence ID" value="nRc.2.0.1.t33958-RA"/>
    <property type="gene ID" value="nRc.2.0.1.g33958"/>
</dbReference>
<dbReference type="Proteomes" id="UP000887565">
    <property type="component" value="Unplaced"/>
</dbReference>
<organism evidence="2 3">
    <name type="scientific">Romanomermis culicivorax</name>
    <name type="common">Nematode worm</name>
    <dbReference type="NCBI Taxonomy" id="13658"/>
    <lineage>
        <taxon>Eukaryota</taxon>
        <taxon>Metazoa</taxon>
        <taxon>Ecdysozoa</taxon>
        <taxon>Nematoda</taxon>
        <taxon>Enoplea</taxon>
        <taxon>Dorylaimia</taxon>
        <taxon>Mermithida</taxon>
        <taxon>Mermithoidea</taxon>
        <taxon>Mermithidae</taxon>
        <taxon>Romanomermis</taxon>
    </lineage>
</organism>
<proteinExistence type="predicted"/>